<feature type="compositionally biased region" description="Low complexity" evidence="1">
    <location>
        <begin position="756"/>
        <end position="766"/>
    </location>
</feature>
<dbReference type="OrthoDB" id="2752877at2759"/>
<proteinExistence type="predicted"/>
<dbReference type="InterPro" id="IPR040976">
    <property type="entry name" value="Pkinase_fungal"/>
</dbReference>
<evidence type="ECO:0000259" key="2">
    <source>
        <dbReference type="Pfam" id="PF17667"/>
    </source>
</evidence>
<dbReference type="SUPFAM" id="SSF56112">
    <property type="entry name" value="Protein kinase-like (PK-like)"/>
    <property type="match status" value="1"/>
</dbReference>
<accession>A0A4Q9M7I3</accession>
<dbReference type="PANTHER" id="PTHR38248">
    <property type="entry name" value="FUNK1 6"/>
    <property type="match status" value="1"/>
</dbReference>
<dbReference type="Pfam" id="PF17667">
    <property type="entry name" value="Pkinase_fungal"/>
    <property type="match status" value="1"/>
</dbReference>
<sequence>MAPSAVLLSAEEFCSEFLPQPRDSSDCSTATSNPFDALRNVNKMNENDISELIVAAVNDNGLVSGATALRYHPSPDCEYGNGTQLSTALFRTGASPTVEHPHWADQSVPIHVQAHRNGIDPFDAAAPQDDYGALERSRTEVLDGISDIAEILFAAQQRVFLFMLFFVGRRFRVLRWDRAGVITTPANDYYENPHVLCDVLWRIGKLDESGLGFDPSATRVLPGDIDFTRMDFAGLKTDTDLSDPERRLDESEVRDHPVFEYVRSLFRTSLSDDWPRYKLQVSDGKRSRAYLVGKPTFRASELLGRGTRGYVAYECETDRFVWLKDVWRASYMLSKTEGEVLWKLNAAGVSHVPTLVCDGDVHDQATITADWWERIQARSDPPHPSCPSSSSEPPLATAVHSSSSGGKKRKRRRAEAANAAKARAKSLPDGILRPHRHYRVVVEEVCMPLKNFRHGRQLVAVVYDCLRAHHEAATNPETRLLHCDISGGNILIYPKIVRVREKQIPTVVWTGVLTDWELSRSSDSREVASKATQADRMGTYQFMSVNLLTRITKPVEISDELESFFHVLVYYAVRYLRSNCPDVSFWIEDYFHRYAGPERMLTCGQKSYTVEVAGWLRIRSPLSALVFRSPMDDVLSDILHSLWAHYKIMEYEAAQAFPPPPHPNTPPQPLSLLDELIYIAKYDKFDTGSDPEQVAKWEAQSQACLVDEGPTPKERELAKQVADHKFMLDRLARALRDPRWRGNDRIPTSHDRKPSSADASANGDASPRSSKRQRMSGCERNVSLPARLHPSTSRARPQARTHPLRARK</sequence>
<dbReference type="Proteomes" id="UP000292957">
    <property type="component" value="Unassembled WGS sequence"/>
</dbReference>
<dbReference type="AlphaFoldDB" id="A0A4Q9M7I3"/>
<dbReference type="Gene3D" id="1.10.510.10">
    <property type="entry name" value="Transferase(Phosphotransferase) domain 1"/>
    <property type="match status" value="1"/>
</dbReference>
<name>A0A4Q9M7I3_9APHY</name>
<feature type="region of interest" description="Disordered" evidence="1">
    <location>
        <begin position="378"/>
        <end position="426"/>
    </location>
</feature>
<reference evidence="3" key="1">
    <citation type="submission" date="2019-01" db="EMBL/GenBank/DDBJ databases">
        <title>Draft genome sequences of three monokaryotic isolates of the white-rot basidiomycete fungus Dichomitus squalens.</title>
        <authorList>
            <consortium name="DOE Joint Genome Institute"/>
            <person name="Lopez S.C."/>
            <person name="Andreopoulos B."/>
            <person name="Pangilinan J."/>
            <person name="Lipzen A."/>
            <person name="Riley R."/>
            <person name="Ahrendt S."/>
            <person name="Ng V."/>
            <person name="Barry K."/>
            <person name="Daum C."/>
            <person name="Grigoriev I.V."/>
            <person name="Hilden K.S."/>
            <person name="Makela M.R."/>
            <person name="de Vries R.P."/>
        </authorList>
    </citation>
    <scope>NUCLEOTIDE SEQUENCE [LARGE SCALE GENOMIC DNA]</scope>
    <source>
        <strain evidence="3">OM18370.1</strain>
    </source>
</reference>
<dbReference type="PANTHER" id="PTHR38248:SF2">
    <property type="entry name" value="FUNK1 11"/>
    <property type="match status" value="1"/>
</dbReference>
<feature type="region of interest" description="Disordered" evidence="1">
    <location>
        <begin position="739"/>
        <end position="808"/>
    </location>
</feature>
<feature type="compositionally biased region" description="Basic and acidic residues" evidence="1">
    <location>
        <begin position="739"/>
        <end position="755"/>
    </location>
</feature>
<feature type="domain" description="Fungal-type protein kinase" evidence="2">
    <location>
        <begin position="145"/>
        <end position="570"/>
    </location>
</feature>
<protein>
    <recommendedName>
        <fullName evidence="2">Fungal-type protein kinase domain-containing protein</fullName>
    </recommendedName>
</protein>
<feature type="compositionally biased region" description="Basic residues" evidence="1">
    <location>
        <begin position="797"/>
        <end position="808"/>
    </location>
</feature>
<gene>
    <name evidence="3" type="ORF">BD311DRAFT_706798</name>
</gene>
<evidence type="ECO:0000256" key="1">
    <source>
        <dbReference type="SAM" id="MobiDB-lite"/>
    </source>
</evidence>
<dbReference type="EMBL" id="ML143592">
    <property type="protein sequence ID" value="TBU21611.1"/>
    <property type="molecule type" value="Genomic_DNA"/>
</dbReference>
<dbReference type="InterPro" id="IPR011009">
    <property type="entry name" value="Kinase-like_dom_sf"/>
</dbReference>
<organism evidence="3">
    <name type="scientific">Dichomitus squalens</name>
    <dbReference type="NCBI Taxonomy" id="114155"/>
    <lineage>
        <taxon>Eukaryota</taxon>
        <taxon>Fungi</taxon>
        <taxon>Dikarya</taxon>
        <taxon>Basidiomycota</taxon>
        <taxon>Agaricomycotina</taxon>
        <taxon>Agaricomycetes</taxon>
        <taxon>Polyporales</taxon>
        <taxon>Polyporaceae</taxon>
        <taxon>Dichomitus</taxon>
    </lineage>
</organism>
<evidence type="ECO:0000313" key="3">
    <source>
        <dbReference type="EMBL" id="TBU21611.1"/>
    </source>
</evidence>